<gene>
    <name evidence="3" type="ORF">TWF730_001717</name>
</gene>
<feature type="transmembrane region" description="Helical" evidence="2">
    <location>
        <begin position="197"/>
        <end position="221"/>
    </location>
</feature>
<accession>A0AAV9UMX1</accession>
<feature type="compositionally biased region" description="Low complexity" evidence="1">
    <location>
        <begin position="124"/>
        <end position="147"/>
    </location>
</feature>
<evidence type="ECO:0000256" key="2">
    <source>
        <dbReference type="SAM" id="Phobius"/>
    </source>
</evidence>
<organism evidence="3 4">
    <name type="scientific">Orbilia blumenaviensis</name>
    <dbReference type="NCBI Taxonomy" id="1796055"/>
    <lineage>
        <taxon>Eukaryota</taxon>
        <taxon>Fungi</taxon>
        <taxon>Dikarya</taxon>
        <taxon>Ascomycota</taxon>
        <taxon>Pezizomycotina</taxon>
        <taxon>Orbiliomycetes</taxon>
        <taxon>Orbiliales</taxon>
        <taxon>Orbiliaceae</taxon>
        <taxon>Orbilia</taxon>
    </lineage>
</organism>
<evidence type="ECO:0000313" key="4">
    <source>
        <dbReference type="Proteomes" id="UP001373714"/>
    </source>
</evidence>
<evidence type="ECO:0000256" key="1">
    <source>
        <dbReference type="SAM" id="MobiDB-lite"/>
    </source>
</evidence>
<keyword evidence="2" id="KW-0472">Membrane</keyword>
<comment type="caution">
    <text evidence="3">The sequence shown here is derived from an EMBL/GenBank/DDBJ whole genome shotgun (WGS) entry which is preliminary data.</text>
</comment>
<sequence length="278" mass="29891">MDGYETPQITSLATTSSDSTRCAALLQIEDLVPTFVYPMGFVQLLLPTAHRQPYGERVALTLHGKVRRVLRFVLRKAKVIWDAPITVCRDGKICCGNKEDLGGICCNEGRGVEIAATLLRDTEPTLTSTSSRSTSTETATTYTTVTTFVNSPPKPDPTSTPSASSVPENKISGATTSSAASENQALDSIGMSNTAKIAIGVGVPVAVVVIVSAVLFVRWLLKRSARENLPQVYEKNTIGPVEIGTSQIVNNLYPPASGPYHTQPPPIPRHHVNIHELQ</sequence>
<evidence type="ECO:0008006" key="5">
    <source>
        <dbReference type="Google" id="ProtNLM"/>
    </source>
</evidence>
<dbReference type="Proteomes" id="UP001373714">
    <property type="component" value="Unassembled WGS sequence"/>
</dbReference>
<keyword evidence="4" id="KW-1185">Reference proteome</keyword>
<proteinExistence type="predicted"/>
<protein>
    <recommendedName>
        <fullName evidence="5">Mid2 domain-containing protein</fullName>
    </recommendedName>
</protein>
<feature type="region of interest" description="Disordered" evidence="1">
    <location>
        <begin position="123"/>
        <end position="179"/>
    </location>
</feature>
<dbReference type="AlphaFoldDB" id="A0AAV9UMX1"/>
<reference evidence="3 4" key="1">
    <citation type="submission" date="2019-10" db="EMBL/GenBank/DDBJ databases">
        <authorList>
            <person name="Palmer J.M."/>
        </authorList>
    </citation>
    <scope>NUCLEOTIDE SEQUENCE [LARGE SCALE GENOMIC DNA]</scope>
    <source>
        <strain evidence="3 4">TWF730</strain>
    </source>
</reference>
<dbReference type="EMBL" id="JAVHNS010000010">
    <property type="protein sequence ID" value="KAK6342240.1"/>
    <property type="molecule type" value="Genomic_DNA"/>
</dbReference>
<evidence type="ECO:0000313" key="3">
    <source>
        <dbReference type="EMBL" id="KAK6342240.1"/>
    </source>
</evidence>
<keyword evidence="2" id="KW-0812">Transmembrane</keyword>
<name>A0AAV9UMX1_9PEZI</name>
<keyword evidence="2" id="KW-1133">Transmembrane helix</keyword>